<keyword evidence="1" id="KW-0732">Signal</keyword>
<dbReference type="NCBIfam" id="TIGR01414">
    <property type="entry name" value="autotrans_barl"/>
    <property type="match status" value="1"/>
</dbReference>
<protein>
    <submittedName>
        <fullName evidence="3">Autotransporter outer membrane beta-barrel domain-containing protein</fullName>
    </submittedName>
</protein>
<sequence>MVARILLSLVTLYLSTTPAAHAACSFVTSAGDDSYVCDSASAASLTDTSGNNSLAFPADGSGSITGNVTFGVGRDRIDMASGSIGGSVNQGGGTDAFNMSGGVIEGSLNQGDGLDTFHMTGGWIKGTFDSGDFAEMDGGRIGNVNMRLDKNTFIMRGGSIDQNIITGFDTDLVELFAGTVGGNISVSGGDDRVLIHGGQLGGNVLMSTGNDQFTWGGGRIAGQVQMGPGDDVALLQGLTPDLLNIIVDGGTGNDSLTLVDSHAVGGARYTNWEQVTLVGASRLDLDDTLQLGDSATGAGTLRIDAGSTLASRQGAVMAIGAGQRATLLNAGTVDLATGNDAQGRLTVAGDYQGANGLLRLNSILAGDGAPADRLVIDQGSASGSTRVQVANLGGAGAATVQDGIMVVETLNGANTADDAFSLAAPVSAGAYDYQLFKGGVSAGSAQNWYLRSVLLVVEPTTGPTAAPVASIPLYRPEVPVYAAAPRGAAVIVRQALGTFHQRQGDQRALAGSAAWGQAYGGKLRQSWSGTVDPSLDGDVYGFRVGQDLYAKLAENGVRQQAGLYLGHSRLDARVKGFALALADSPVGDLELASDSLGAYWTRVGVQGGYVDAVLQYSRLEGRARSDRGGKLDVDGHAWSASLETGLPLALSPRWSLEPQAQVIAQKVNLDSAHDAVSRIEHDAQVELTARLGLRLVGSFAGPAQRLLQPYAQINLWHGDGGRDTLVFDDADRIKTDYRYTSLQLDSGMLWQASEALTLHGGVQYSSNLDSRQQRASGVNLGVRWQF</sequence>
<dbReference type="InterPro" id="IPR006315">
    <property type="entry name" value="OM_autotransptr_brl_dom"/>
</dbReference>
<feature type="domain" description="Autotransporter" evidence="2">
    <location>
        <begin position="507"/>
        <end position="786"/>
    </location>
</feature>
<dbReference type="InterPro" id="IPR005546">
    <property type="entry name" value="Autotransporte_beta"/>
</dbReference>
<gene>
    <name evidence="3" type="ORF">KSS94_16005</name>
</gene>
<dbReference type="EMBL" id="CP077076">
    <property type="protein sequence ID" value="QXH49453.1"/>
    <property type="molecule type" value="Genomic_DNA"/>
</dbReference>
<dbReference type="PROSITE" id="PS51208">
    <property type="entry name" value="AUTOTRANSPORTER"/>
    <property type="match status" value="1"/>
</dbReference>
<dbReference type="Proteomes" id="UP001046350">
    <property type="component" value="Chromosome"/>
</dbReference>
<dbReference type="InterPro" id="IPR043990">
    <property type="entry name" value="AC_1"/>
</dbReference>
<dbReference type="Pfam" id="PF18883">
    <property type="entry name" value="AC_1"/>
    <property type="match status" value="1"/>
</dbReference>
<dbReference type="SMART" id="SM00869">
    <property type="entry name" value="Autotransporter"/>
    <property type="match status" value="1"/>
</dbReference>
<keyword evidence="4" id="KW-1185">Reference proteome</keyword>
<dbReference type="Pfam" id="PF03797">
    <property type="entry name" value="Autotransporter"/>
    <property type="match status" value="1"/>
</dbReference>
<proteinExistence type="predicted"/>
<organism evidence="3 4">
    <name type="scientific">Pseudomonas fakonensis</name>
    <dbReference type="NCBI Taxonomy" id="2842355"/>
    <lineage>
        <taxon>Bacteria</taxon>
        <taxon>Pseudomonadati</taxon>
        <taxon>Pseudomonadota</taxon>
        <taxon>Gammaproteobacteria</taxon>
        <taxon>Pseudomonadales</taxon>
        <taxon>Pseudomonadaceae</taxon>
        <taxon>Pseudomonas</taxon>
    </lineage>
</organism>
<reference evidence="3" key="1">
    <citation type="journal article" date="2021" name="Microorganisms">
        <title>The Ever-Expanding Pseudomonas Genus: Description of 43 New Species and Partition of the Pseudomonas putida Group.</title>
        <authorList>
            <person name="Girard L."/>
            <person name="Lood C."/>
            <person name="Hofte M."/>
            <person name="Vandamme P."/>
            <person name="Rokni-Zadeh H."/>
            <person name="van Noort V."/>
            <person name="Lavigne R."/>
            <person name="De Mot R."/>
        </authorList>
    </citation>
    <scope>NUCLEOTIDE SEQUENCE</scope>
    <source>
        <strain evidence="3">COW40</strain>
    </source>
</reference>
<dbReference type="CDD" id="cd01344">
    <property type="entry name" value="PL2_Passenger_AT"/>
    <property type="match status" value="1"/>
</dbReference>
<name>A0ABX8N1C0_9PSED</name>
<evidence type="ECO:0000313" key="3">
    <source>
        <dbReference type="EMBL" id="QXH49453.1"/>
    </source>
</evidence>
<feature type="chain" id="PRO_5045463076" evidence="1">
    <location>
        <begin position="23"/>
        <end position="786"/>
    </location>
</feature>
<evidence type="ECO:0000259" key="2">
    <source>
        <dbReference type="PROSITE" id="PS51208"/>
    </source>
</evidence>
<dbReference type="RefSeq" id="WP_217839071.1">
    <property type="nucleotide sequence ID" value="NZ_CP077076.1"/>
</dbReference>
<accession>A0ABX8N1C0</accession>
<evidence type="ECO:0000313" key="4">
    <source>
        <dbReference type="Proteomes" id="UP001046350"/>
    </source>
</evidence>
<feature type="signal peptide" evidence="1">
    <location>
        <begin position="1"/>
        <end position="22"/>
    </location>
</feature>
<evidence type="ECO:0000256" key="1">
    <source>
        <dbReference type="SAM" id="SignalP"/>
    </source>
</evidence>